<name>A0A5C8PBE7_9HYPH</name>
<dbReference type="AlphaFoldDB" id="A0A5C8PBE7"/>
<evidence type="ECO:0000313" key="1">
    <source>
        <dbReference type="EMBL" id="TXL71120.1"/>
    </source>
</evidence>
<reference evidence="1 2" key="1">
    <citation type="submission" date="2019-06" db="EMBL/GenBank/DDBJ databases">
        <title>New taxonomy in bacterial strain CC-CFT640, isolated from vineyard.</title>
        <authorList>
            <person name="Lin S.-Y."/>
            <person name="Tsai C.-F."/>
            <person name="Young C.-C."/>
        </authorList>
    </citation>
    <scope>NUCLEOTIDE SEQUENCE [LARGE SCALE GENOMIC DNA]</scope>
    <source>
        <strain evidence="1 2">CC-CFT640</strain>
    </source>
</reference>
<dbReference type="InterPro" id="IPR036663">
    <property type="entry name" value="Fumarylacetoacetase_C_sf"/>
</dbReference>
<accession>A0A5C8PBE7</accession>
<dbReference type="PANTHER" id="PTHR30143:SF0">
    <property type="entry name" value="2-KETO-4-PENTENOATE HYDRATASE"/>
    <property type="match status" value="1"/>
</dbReference>
<dbReference type="OrthoDB" id="9792137at2"/>
<dbReference type="EMBL" id="VDUZ01000048">
    <property type="protein sequence ID" value="TXL71120.1"/>
    <property type="molecule type" value="Genomic_DNA"/>
</dbReference>
<dbReference type="GO" id="GO:0005737">
    <property type="term" value="C:cytoplasm"/>
    <property type="evidence" value="ECO:0007669"/>
    <property type="project" value="TreeGrafter"/>
</dbReference>
<dbReference type="PANTHER" id="PTHR30143">
    <property type="entry name" value="ACID HYDRATASE"/>
    <property type="match status" value="1"/>
</dbReference>
<dbReference type="RefSeq" id="WP_147850968.1">
    <property type="nucleotide sequence ID" value="NZ_VDUZ01000048.1"/>
</dbReference>
<keyword evidence="2" id="KW-1185">Reference proteome</keyword>
<organism evidence="1 2">
    <name type="scientific">Vineibacter terrae</name>
    <dbReference type="NCBI Taxonomy" id="2586908"/>
    <lineage>
        <taxon>Bacteria</taxon>
        <taxon>Pseudomonadati</taxon>
        <taxon>Pseudomonadota</taxon>
        <taxon>Alphaproteobacteria</taxon>
        <taxon>Hyphomicrobiales</taxon>
        <taxon>Vineibacter</taxon>
    </lineage>
</organism>
<evidence type="ECO:0000313" key="2">
    <source>
        <dbReference type="Proteomes" id="UP000321638"/>
    </source>
</evidence>
<dbReference type="Gene3D" id="3.90.850.10">
    <property type="entry name" value="Fumarylacetoacetase-like, C-terminal domain"/>
    <property type="match status" value="1"/>
</dbReference>
<gene>
    <name evidence="1" type="ORF">FHP25_31440</name>
</gene>
<evidence type="ECO:0008006" key="3">
    <source>
        <dbReference type="Google" id="ProtNLM"/>
    </source>
</evidence>
<sequence length="265" mass="28728">MAATAEQIADYLMDVRRSRVTVGWWPKTRMPQDERAAYAAQDAYLERIVPEDGAVAGYKIGLTAPAIWEQTGLRSPAYGPIRRNRVFEQAVTLKATQHTRLGLELEIILTVNADVPPPAPGKPYDQESIAPYIASARAGFELIEDRGADYSRLSALHLIIDLGWNWGSLLAAENPDWSKLDLAALKGTVSFDGEVVASGSSGDVMGHCVNSLAWVANKLAEHGKQLRKGMIVSTGSMVACQFVPVGTTAVGRIEGLGEVTVKYEF</sequence>
<comment type="caution">
    <text evidence="1">The sequence shown here is derived from an EMBL/GenBank/DDBJ whole genome shotgun (WGS) entry which is preliminary data.</text>
</comment>
<protein>
    <recommendedName>
        <fullName evidence="3">Hydratase</fullName>
    </recommendedName>
</protein>
<dbReference type="Proteomes" id="UP000321638">
    <property type="component" value="Unassembled WGS sequence"/>
</dbReference>
<dbReference type="SUPFAM" id="SSF56529">
    <property type="entry name" value="FAH"/>
    <property type="match status" value="1"/>
</dbReference>
<dbReference type="InterPro" id="IPR050772">
    <property type="entry name" value="Hydratase-Decarb/MhpD_sf"/>
</dbReference>
<dbReference type="GO" id="GO:0008684">
    <property type="term" value="F:2-oxopent-4-enoate hydratase activity"/>
    <property type="evidence" value="ECO:0007669"/>
    <property type="project" value="TreeGrafter"/>
</dbReference>
<proteinExistence type="predicted"/>